<evidence type="ECO:0000256" key="1">
    <source>
        <dbReference type="SAM" id="SignalP"/>
    </source>
</evidence>
<sequence>MNFNNFFFSIIIFFFDISSNLMQPNTLVIHASNYMFDPDLRSCSTKKKREDINPFKKRKIESTNLVFEMPFLQGNWDVSFVDVFFNGDGGGTVMDL</sequence>
<gene>
    <name evidence="2" type="ORF">E3N88_15656</name>
</gene>
<name>A0A5N6NYT0_9ASTR</name>
<accession>A0A5N6NYT0</accession>
<evidence type="ECO:0000313" key="2">
    <source>
        <dbReference type="EMBL" id="KAD5507953.1"/>
    </source>
</evidence>
<reference evidence="2 3" key="1">
    <citation type="submission" date="2019-05" db="EMBL/GenBank/DDBJ databases">
        <title>Mikania micrantha, genome provides insights into the molecular mechanism of rapid growth.</title>
        <authorList>
            <person name="Liu B."/>
        </authorList>
    </citation>
    <scope>NUCLEOTIDE SEQUENCE [LARGE SCALE GENOMIC DNA]</scope>
    <source>
        <strain evidence="2">NLD-2019</strain>
        <tissue evidence="2">Leaf</tissue>
    </source>
</reference>
<dbReference type="AlphaFoldDB" id="A0A5N6NYT0"/>
<keyword evidence="3" id="KW-1185">Reference proteome</keyword>
<dbReference type="EMBL" id="SZYD01000008">
    <property type="protein sequence ID" value="KAD5507953.1"/>
    <property type="molecule type" value="Genomic_DNA"/>
</dbReference>
<evidence type="ECO:0000313" key="3">
    <source>
        <dbReference type="Proteomes" id="UP000326396"/>
    </source>
</evidence>
<dbReference type="Proteomes" id="UP000326396">
    <property type="component" value="Linkage Group LG16"/>
</dbReference>
<feature type="signal peptide" evidence="1">
    <location>
        <begin position="1"/>
        <end position="22"/>
    </location>
</feature>
<keyword evidence="1" id="KW-0732">Signal</keyword>
<organism evidence="2 3">
    <name type="scientific">Mikania micrantha</name>
    <name type="common">bitter vine</name>
    <dbReference type="NCBI Taxonomy" id="192012"/>
    <lineage>
        <taxon>Eukaryota</taxon>
        <taxon>Viridiplantae</taxon>
        <taxon>Streptophyta</taxon>
        <taxon>Embryophyta</taxon>
        <taxon>Tracheophyta</taxon>
        <taxon>Spermatophyta</taxon>
        <taxon>Magnoliopsida</taxon>
        <taxon>eudicotyledons</taxon>
        <taxon>Gunneridae</taxon>
        <taxon>Pentapetalae</taxon>
        <taxon>asterids</taxon>
        <taxon>campanulids</taxon>
        <taxon>Asterales</taxon>
        <taxon>Asteraceae</taxon>
        <taxon>Asteroideae</taxon>
        <taxon>Heliantheae alliance</taxon>
        <taxon>Eupatorieae</taxon>
        <taxon>Mikania</taxon>
    </lineage>
</organism>
<protein>
    <submittedName>
        <fullName evidence="2">Uncharacterized protein</fullName>
    </submittedName>
</protein>
<comment type="caution">
    <text evidence="2">The sequence shown here is derived from an EMBL/GenBank/DDBJ whole genome shotgun (WGS) entry which is preliminary data.</text>
</comment>
<feature type="chain" id="PRO_5024345798" evidence="1">
    <location>
        <begin position="23"/>
        <end position="96"/>
    </location>
</feature>
<proteinExistence type="predicted"/>